<reference evidence="2 3" key="1">
    <citation type="submission" date="2019-05" db="EMBL/GenBank/DDBJ databases">
        <title>Another draft genome of Portunus trituberculatus and its Hox gene families provides insights of decapod evolution.</title>
        <authorList>
            <person name="Jeong J.-H."/>
            <person name="Song I."/>
            <person name="Kim S."/>
            <person name="Choi T."/>
            <person name="Kim D."/>
            <person name="Ryu S."/>
            <person name="Kim W."/>
        </authorList>
    </citation>
    <scope>NUCLEOTIDE SEQUENCE [LARGE SCALE GENOMIC DNA]</scope>
    <source>
        <tissue evidence="2">Muscle</tissue>
    </source>
</reference>
<proteinExistence type="predicted"/>
<accession>A0A5B7EEZ2</accession>
<evidence type="ECO:0000256" key="1">
    <source>
        <dbReference type="SAM" id="MobiDB-lite"/>
    </source>
</evidence>
<evidence type="ECO:0000313" key="2">
    <source>
        <dbReference type="EMBL" id="MPC32058.1"/>
    </source>
</evidence>
<gene>
    <name evidence="2" type="ORF">E2C01_025361</name>
</gene>
<evidence type="ECO:0000313" key="3">
    <source>
        <dbReference type="Proteomes" id="UP000324222"/>
    </source>
</evidence>
<keyword evidence="3" id="KW-1185">Reference proteome</keyword>
<feature type="region of interest" description="Disordered" evidence="1">
    <location>
        <begin position="93"/>
        <end position="132"/>
    </location>
</feature>
<dbReference type="Proteomes" id="UP000324222">
    <property type="component" value="Unassembled WGS sequence"/>
</dbReference>
<sequence length="132" mass="14420">MYSGGYMTARQPEWPGQGGREPPRAGCGVRFSLKQPCGLPVEALAAVCQRDQPKCSTTTSQKRLSNDGATRVLHSSRTLRIPQVQFLNLPLNDDLRPRTLSSEVQSPVPEGSGKGLPESRTQTTQLNLKFQA</sequence>
<feature type="region of interest" description="Disordered" evidence="1">
    <location>
        <begin position="50"/>
        <end position="71"/>
    </location>
</feature>
<name>A0A5B7EEZ2_PORTR</name>
<dbReference type="EMBL" id="VSRR010002554">
    <property type="protein sequence ID" value="MPC32058.1"/>
    <property type="molecule type" value="Genomic_DNA"/>
</dbReference>
<comment type="caution">
    <text evidence="2">The sequence shown here is derived from an EMBL/GenBank/DDBJ whole genome shotgun (WGS) entry which is preliminary data.</text>
</comment>
<organism evidence="2 3">
    <name type="scientific">Portunus trituberculatus</name>
    <name type="common">Swimming crab</name>
    <name type="synonym">Neptunus trituberculatus</name>
    <dbReference type="NCBI Taxonomy" id="210409"/>
    <lineage>
        <taxon>Eukaryota</taxon>
        <taxon>Metazoa</taxon>
        <taxon>Ecdysozoa</taxon>
        <taxon>Arthropoda</taxon>
        <taxon>Crustacea</taxon>
        <taxon>Multicrustacea</taxon>
        <taxon>Malacostraca</taxon>
        <taxon>Eumalacostraca</taxon>
        <taxon>Eucarida</taxon>
        <taxon>Decapoda</taxon>
        <taxon>Pleocyemata</taxon>
        <taxon>Brachyura</taxon>
        <taxon>Eubrachyura</taxon>
        <taxon>Portunoidea</taxon>
        <taxon>Portunidae</taxon>
        <taxon>Portuninae</taxon>
        <taxon>Portunus</taxon>
    </lineage>
</organism>
<feature type="region of interest" description="Disordered" evidence="1">
    <location>
        <begin position="1"/>
        <end position="25"/>
    </location>
</feature>
<feature type="compositionally biased region" description="Polar residues" evidence="1">
    <location>
        <begin position="119"/>
        <end position="132"/>
    </location>
</feature>
<dbReference type="AlphaFoldDB" id="A0A5B7EEZ2"/>
<feature type="compositionally biased region" description="Polar residues" evidence="1">
    <location>
        <begin position="54"/>
        <end position="63"/>
    </location>
</feature>
<protein>
    <submittedName>
        <fullName evidence="2">Uncharacterized protein</fullName>
    </submittedName>
</protein>